<dbReference type="RefSeq" id="WP_101659292.1">
    <property type="nucleotide sequence ID" value="NZ_PKGZ01000001.1"/>
</dbReference>
<dbReference type="CDD" id="cd06347">
    <property type="entry name" value="PBP1_ABC_LivK_ligand_binding-like"/>
    <property type="match status" value="1"/>
</dbReference>
<dbReference type="AlphaFoldDB" id="A0A2I1K8I8"/>
<dbReference type="Gene3D" id="3.40.50.2300">
    <property type="match status" value="2"/>
</dbReference>
<feature type="chain" id="PRO_5038960235" evidence="3">
    <location>
        <begin position="22"/>
        <end position="391"/>
    </location>
</feature>
<keyword evidence="2 3" id="KW-0732">Signal</keyword>
<evidence type="ECO:0000313" key="5">
    <source>
        <dbReference type="EMBL" id="PKY91944.1"/>
    </source>
</evidence>
<dbReference type="PANTHER" id="PTHR30483">
    <property type="entry name" value="LEUCINE-SPECIFIC-BINDING PROTEIN"/>
    <property type="match status" value="1"/>
</dbReference>
<name>A0A2I1K8I8_9LACT</name>
<comment type="similarity">
    <text evidence="1">Belongs to the leucine-binding protein family.</text>
</comment>
<dbReference type="PROSITE" id="PS51257">
    <property type="entry name" value="PROKAR_LIPOPROTEIN"/>
    <property type="match status" value="1"/>
</dbReference>
<evidence type="ECO:0000256" key="1">
    <source>
        <dbReference type="ARBA" id="ARBA00010062"/>
    </source>
</evidence>
<accession>A0A2I1K8I8</accession>
<dbReference type="PANTHER" id="PTHR30483:SF6">
    <property type="entry name" value="PERIPLASMIC BINDING PROTEIN OF ABC TRANSPORTER FOR NATURAL AMINO ACIDS"/>
    <property type="match status" value="1"/>
</dbReference>
<gene>
    <name evidence="5" type="ORF">CYJ27_00425</name>
</gene>
<feature type="signal peptide" evidence="3">
    <location>
        <begin position="1"/>
        <end position="21"/>
    </location>
</feature>
<comment type="caution">
    <text evidence="5">The sequence shown here is derived from an EMBL/GenBank/DDBJ whole genome shotgun (WGS) entry which is preliminary data.</text>
</comment>
<sequence length="391" mass="42563">MKGFKKVVVIVSSVLMLGACGSITQTSSNKGSNKDVVKIGGNWALSGQYSAYGIPHDNGVKLAVKELNDQGGVLGKKIEYLSADNKSENAESTAQATRLVEKEDVDALVGSDTTGNCQAQISVAQSFKVPMVAPAATGNGLTLDKNGNLFDYVFRTCFQDSYQSQALGRYAVQKGWKKAAILKDNSSDYGQNVAEDFKKTFQENGGEVVGEEAYTSGDSDFRALLTNLKKQEPDVVFVAGYYQEGGLIVKQLREMGMNTAVLGPDGFGNQELVNLAGKENANNVFFVTHFLHDENSPQVVKNFVKKYQETYGNVPDHFSALAYDATYLVIDAMKRANSTKGEEVQKALAETKDFKGVTGQFSFDKDHNPVKEVYIQELQNGKVAKTEVVQK</sequence>
<evidence type="ECO:0000259" key="4">
    <source>
        <dbReference type="Pfam" id="PF13458"/>
    </source>
</evidence>
<keyword evidence="6" id="KW-1185">Reference proteome</keyword>
<evidence type="ECO:0000256" key="2">
    <source>
        <dbReference type="ARBA" id="ARBA00022729"/>
    </source>
</evidence>
<dbReference type="SUPFAM" id="SSF53822">
    <property type="entry name" value="Periplasmic binding protein-like I"/>
    <property type="match status" value="1"/>
</dbReference>
<dbReference type="Pfam" id="PF13458">
    <property type="entry name" value="Peripla_BP_6"/>
    <property type="match status" value="1"/>
</dbReference>
<evidence type="ECO:0000256" key="3">
    <source>
        <dbReference type="SAM" id="SignalP"/>
    </source>
</evidence>
<dbReference type="EMBL" id="PKGZ01000001">
    <property type="protein sequence ID" value="PKY91944.1"/>
    <property type="molecule type" value="Genomic_DNA"/>
</dbReference>
<dbReference type="InterPro" id="IPR028081">
    <property type="entry name" value="Leu-bd"/>
</dbReference>
<evidence type="ECO:0000313" key="6">
    <source>
        <dbReference type="Proteomes" id="UP000234775"/>
    </source>
</evidence>
<protein>
    <submittedName>
        <fullName evidence="5">Branched-chain amino acid ABC transporter substrate-binding protein</fullName>
    </submittedName>
</protein>
<reference evidence="5 6" key="1">
    <citation type="submission" date="2017-12" db="EMBL/GenBank/DDBJ databases">
        <title>Phylogenetic diversity of female urinary microbiome.</title>
        <authorList>
            <person name="Thomas-White K."/>
            <person name="Wolfe A.J."/>
        </authorList>
    </citation>
    <scope>NUCLEOTIDE SEQUENCE [LARGE SCALE GENOMIC DNA]</scope>
    <source>
        <strain evidence="5 6">UMB0844</strain>
    </source>
</reference>
<proteinExistence type="inferred from homology"/>
<dbReference type="Proteomes" id="UP000234775">
    <property type="component" value="Unassembled WGS sequence"/>
</dbReference>
<dbReference type="InterPro" id="IPR028082">
    <property type="entry name" value="Peripla_BP_I"/>
</dbReference>
<dbReference type="InterPro" id="IPR051010">
    <property type="entry name" value="BCAA_transport"/>
</dbReference>
<feature type="domain" description="Leucine-binding protein" evidence="4">
    <location>
        <begin position="37"/>
        <end position="381"/>
    </location>
</feature>
<organism evidence="5 6">
    <name type="scientific">Aerococcus christensenii</name>
    <dbReference type="NCBI Taxonomy" id="87541"/>
    <lineage>
        <taxon>Bacteria</taxon>
        <taxon>Bacillati</taxon>
        <taxon>Bacillota</taxon>
        <taxon>Bacilli</taxon>
        <taxon>Lactobacillales</taxon>
        <taxon>Aerococcaceae</taxon>
        <taxon>Aerococcus</taxon>
    </lineage>
</organism>